<keyword evidence="2" id="KW-1185">Reference proteome</keyword>
<dbReference type="Proteomes" id="UP000294398">
    <property type="component" value="Chromosome"/>
</dbReference>
<accession>A0AAQ2Z6S7</accession>
<evidence type="ECO:0000313" key="1">
    <source>
        <dbReference type="EMBL" id="VCV21457.1"/>
    </source>
</evidence>
<dbReference type="EMBL" id="LR027880">
    <property type="protein sequence ID" value="VCV21457.1"/>
    <property type="molecule type" value="Genomic_DNA"/>
</dbReference>
<organism evidence="1 2">
    <name type="scientific">Roseburia intestinalis L1-82</name>
    <dbReference type="NCBI Taxonomy" id="536231"/>
    <lineage>
        <taxon>Bacteria</taxon>
        <taxon>Bacillati</taxon>
        <taxon>Bacillota</taxon>
        <taxon>Clostridia</taxon>
        <taxon>Lachnospirales</taxon>
        <taxon>Lachnospiraceae</taxon>
        <taxon>Roseburia</taxon>
    </lineage>
</organism>
<reference evidence="1 2" key="1">
    <citation type="submission" date="2018-09" db="EMBL/GenBank/DDBJ databases">
        <authorList>
            <person name="Petit M.-A."/>
            <person name="Lossouarn J."/>
        </authorList>
    </citation>
    <scope>NUCLEOTIDE SEQUENCE [LARGE SCALE GENOMIC DNA]</scope>
    <source>
        <strain evidence="1 2">L1-82</strain>
    </source>
</reference>
<evidence type="ECO:0000313" key="2">
    <source>
        <dbReference type="Proteomes" id="UP000294398"/>
    </source>
</evidence>
<protein>
    <submittedName>
        <fullName evidence="1">Uncharacterized protein</fullName>
    </submittedName>
</protein>
<sequence length="152" mass="17325">MLPLFAHSRHIALPPVFVYGFGAIFGKITAIEPPKISRSISDRVRLSPYQIVVFRYHFGVSSPVLPGVVPPLNLTAAYRSLWYARFGQGSSISLPKVMALHRRGSISHTGWSFDWNNPSMNYLYHRTFLYPVPYVHKVGIKGKNQKFPRLRN</sequence>
<dbReference type="AlphaFoldDB" id="A0AAQ2Z6S7"/>
<gene>
    <name evidence="1" type="ORF">RIL182_01329</name>
</gene>
<name>A0AAQ2Z6S7_9FIRM</name>
<proteinExistence type="predicted"/>